<dbReference type="GO" id="GO:0016671">
    <property type="term" value="F:oxidoreductase activity, acting on a sulfur group of donors, disulfide as acceptor"/>
    <property type="evidence" value="ECO:0007669"/>
    <property type="project" value="InterPro"/>
</dbReference>
<evidence type="ECO:0000313" key="7">
    <source>
        <dbReference type="Proteomes" id="UP001165122"/>
    </source>
</evidence>
<evidence type="ECO:0000256" key="1">
    <source>
        <dbReference type="ARBA" id="ARBA00004613"/>
    </source>
</evidence>
<evidence type="ECO:0008006" key="8">
    <source>
        <dbReference type="Google" id="ProtNLM"/>
    </source>
</evidence>
<comment type="similarity">
    <text evidence="2">Belongs to the GILT family.</text>
</comment>
<evidence type="ECO:0000256" key="2">
    <source>
        <dbReference type="ARBA" id="ARBA00005679"/>
    </source>
</evidence>
<dbReference type="PANTHER" id="PTHR13234">
    <property type="entry name" value="GAMMA-INTERFERON INDUCIBLE LYSOSOMAL THIOL REDUCTASE GILT"/>
    <property type="match status" value="1"/>
</dbReference>
<comment type="subcellular location">
    <subcellularLocation>
        <location evidence="1">Secreted</location>
    </subcellularLocation>
</comment>
<reference evidence="7" key="1">
    <citation type="journal article" date="2023" name="Commun. Biol.">
        <title>Genome analysis of Parmales, the sister group of diatoms, reveals the evolutionary specialization of diatoms from phago-mixotrophs to photoautotrophs.</title>
        <authorList>
            <person name="Ban H."/>
            <person name="Sato S."/>
            <person name="Yoshikawa S."/>
            <person name="Yamada K."/>
            <person name="Nakamura Y."/>
            <person name="Ichinomiya M."/>
            <person name="Sato N."/>
            <person name="Blanc-Mathieu R."/>
            <person name="Endo H."/>
            <person name="Kuwata A."/>
            <person name="Ogata H."/>
        </authorList>
    </citation>
    <scope>NUCLEOTIDE SEQUENCE [LARGE SCALE GENOMIC DNA]</scope>
    <source>
        <strain evidence="7">NIES 3700</strain>
    </source>
</reference>
<dbReference type="OrthoDB" id="958254at2759"/>
<organism evidence="6 7">
    <name type="scientific">Triparma laevis f. longispina</name>
    <dbReference type="NCBI Taxonomy" id="1714387"/>
    <lineage>
        <taxon>Eukaryota</taxon>
        <taxon>Sar</taxon>
        <taxon>Stramenopiles</taxon>
        <taxon>Ochrophyta</taxon>
        <taxon>Bolidophyceae</taxon>
        <taxon>Parmales</taxon>
        <taxon>Triparmaceae</taxon>
        <taxon>Triparma</taxon>
    </lineage>
</organism>
<evidence type="ECO:0000256" key="5">
    <source>
        <dbReference type="ARBA" id="ARBA00023180"/>
    </source>
</evidence>
<evidence type="ECO:0000313" key="6">
    <source>
        <dbReference type="EMBL" id="GMI07952.1"/>
    </source>
</evidence>
<dbReference type="Proteomes" id="UP001165122">
    <property type="component" value="Unassembled WGS sequence"/>
</dbReference>
<keyword evidence="4" id="KW-0732">Signal</keyword>
<keyword evidence="5" id="KW-0325">Glycoprotein</keyword>
<proteinExistence type="inferred from homology"/>
<gene>
    <name evidence="6" type="ORF">TrLO_g76</name>
</gene>
<comment type="caution">
    <text evidence="6">The sequence shown here is derived from an EMBL/GenBank/DDBJ whole genome shotgun (WGS) entry which is preliminary data.</text>
</comment>
<evidence type="ECO:0000256" key="4">
    <source>
        <dbReference type="ARBA" id="ARBA00022729"/>
    </source>
</evidence>
<evidence type="ECO:0000256" key="3">
    <source>
        <dbReference type="ARBA" id="ARBA00022525"/>
    </source>
</evidence>
<dbReference type="EMBL" id="BRXW01000116">
    <property type="protein sequence ID" value="GMI07952.1"/>
    <property type="molecule type" value="Genomic_DNA"/>
</dbReference>
<sequence>MSLVTVQLFSESLCPDCINYAQTSLAPAMASLSPIISLEVYPYGNAEETQNADGSWQFDCQHGDNECTANLYEACAIEHFPKVDDNNVPQWYPFFECMESSDYNLNRYRPYNTSVAIGCSDDAGIDWDTITTCAEGDEGNVLMHGVALATPNHTYVPWVVINGETVPDSGSGYPAGNLTELVCAAYGGDFEGCN</sequence>
<dbReference type="Pfam" id="PF03227">
    <property type="entry name" value="GILT"/>
    <property type="match status" value="1"/>
</dbReference>
<dbReference type="AlphaFoldDB" id="A0A9W7CDM2"/>
<dbReference type="Gene3D" id="3.40.30.10">
    <property type="entry name" value="Glutaredoxin"/>
    <property type="match status" value="1"/>
</dbReference>
<name>A0A9W7CDM2_9STRA</name>
<dbReference type="InterPro" id="IPR004911">
    <property type="entry name" value="Interferon-induced_GILT"/>
</dbReference>
<keyword evidence="3" id="KW-0964">Secreted</keyword>
<keyword evidence="7" id="KW-1185">Reference proteome</keyword>
<accession>A0A9W7CDM2</accession>
<protein>
    <recommendedName>
        <fullName evidence="8">Gamma-interferon-inducible lysosomal thiol reductase</fullName>
    </recommendedName>
</protein>
<dbReference type="PANTHER" id="PTHR13234:SF8">
    <property type="entry name" value="GAMMA-INTERFERON-INDUCIBLE LYSOSOMAL THIOL REDUCTASE"/>
    <property type="match status" value="1"/>
</dbReference>
<dbReference type="GO" id="GO:0005576">
    <property type="term" value="C:extracellular region"/>
    <property type="evidence" value="ECO:0007669"/>
    <property type="project" value="UniProtKB-SubCell"/>
</dbReference>